<sequence>MLWHDLKRAFNARNLRNIKELKQFCGGEWSKIPPSYCASLIGSYWKHLVEAIATKMSCQLLDTRVHILFPA</sequence>
<dbReference type="GO" id="GO:0003676">
    <property type="term" value="F:nucleic acid binding"/>
    <property type="evidence" value="ECO:0007669"/>
    <property type="project" value="InterPro"/>
</dbReference>
<dbReference type="EMBL" id="GBXM01036842">
    <property type="protein sequence ID" value="JAH71735.1"/>
    <property type="molecule type" value="Transcribed_RNA"/>
</dbReference>
<proteinExistence type="predicted"/>
<accession>A0A0E9V2T3</accession>
<name>A0A0E9V2T3_ANGAN</name>
<dbReference type="Gene3D" id="3.30.420.10">
    <property type="entry name" value="Ribonuclease H-like superfamily/Ribonuclease H"/>
    <property type="match status" value="1"/>
</dbReference>
<organism evidence="1">
    <name type="scientific">Anguilla anguilla</name>
    <name type="common">European freshwater eel</name>
    <name type="synonym">Muraena anguilla</name>
    <dbReference type="NCBI Taxonomy" id="7936"/>
    <lineage>
        <taxon>Eukaryota</taxon>
        <taxon>Metazoa</taxon>
        <taxon>Chordata</taxon>
        <taxon>Craniata</taxon>
        <taxon>Vertebrata</taxon>
        <taxon>Euteleostomi</taxon>
        <taxon>Actinopterygii</taxon>
        <taxon>Neopterygii</taxon>
        <taxon>Teleostei</taxon>
        <taxon>Anguilliformes</taxon>
        <taxon>Anguillidae</taxon>
        <taxon>Anguilla</taxon>
    </lineage>
</organism>
<evidence type="ECO:0000313" key="1">
    <source>
        <dbReference type="EMBL" id="JAH71735.1"/>
    </source>
</evidence>
<reference evidence="1" key="2">
    <citation type="journal article" date="2015" name="Fish Shellfish Immunol.">
        <title>Early steps in the European eel (Anguilla anguilla)-Vibrio vulnificus interaction in the gills: Role of the RtxA13 toxin.</title>
        <authorList>
            <person name="Callol A."/>
            <person name="Pajuelo D."/>
            <person name="Ebbesson L."/>
            <person name="Teles M."/>
            <person name="MacKenzie S."/>
            <person name="Amaro C."/>
        </authorList>
    </citation>
    <scope>NUCLEOTIDE SEQUENCE</scope>
</reference>
<dbReference type="AlphaFoldDB" id="A0A0E9V2T3"/>
<dbReference type="InterPro" id="IPR036397">
    <property type="entry name" value="RNaseH_sf"/>
</dbReference>
<protein>
    <submittedName>
        <fullName evidence="1">Uncharacterized protein</fullName>
    </submittedName>
</protein>
<reference evidence="1" key="1">
    <citation type="submission" date="2014-11" db="EMBL/GenBank/DDBJ databases">
        <authorList>
            <person name="Amaro Gonzalez C."/>
        </authorList>
    </citation>
    <scope>NUCLEOTIDE SEQUENCE</scope>
</reference>